<evidence type="ECO:0000256" key="6">
    <source>
        <dbReference type="RuleBase" id="RU365057"/>
    </source>
</evidence>
<dbReference type="GO" id="GO:0015031">
    <property type="term" value="P:protein transport"/>
    <property type="evidence" value="ECO:0007669"/>
    <property type="project" value="UniProtKB-KW"/>
</dbReference>
<organism evidence="11 12">
    <name type="scientific">Circinella minor</name>
    <dbReference type="NCBI Taxonomy" id="1195481"/>
    <lineage>
        <taxon>Eukaryota</taxon>
        <taxon>Fungi</taxon>
        <taxon>Fungi incertae sedis</taxon>
        <taxon>Mucoromycota</taxon>
        <taxon>Mucoromycotina</taxon>
        <taxon>Mucoromycetes</taxon>
        <taxon>Mucorales</taxon>
        <taxon>Lichtheimiaceae</taxon>
        <taxon>Circinella</taxon>
    </lineage>
</organism>
<dbReference type="EMBL" id="JAEPRB010000144">
    <property type="protein sequence ID" value="KAG2220335.1"/>
    <property type="molecule type" value="Genomic_DNA"/>
</dbReference>
<evidence type="ECO:0000313" key="11">
    <source>
        <dbReference type="EMBL" id="KAG2220335.1"/>
    </source>
</evidence>
<dbReference type="Pfam" id="PF05285">
    <property type="entry name" value="SDA1_dom"/>
    <property type="match status" value="1"/>
</dbReference>
<dbReference type="Pfam" id="PF21638">
    <property type="entry name" value="SDA1_C"/>
    <property type="match status" value="1"/>
</dbReference>
<accession>A0A8H7S172</accession>
<feature type="compositionally biased region" description="Basic and acidic residues" evidence="7">
    <location>
        <begin position="677"/>
        <end position="686"/>
    </location>
</feature>
<protein>
    <recommendedName>
        <fullName evidence="6">Protein SDA1</fullName>
    </recommendedName>
</protein>
<keyword evidence="2 6" id="KW-0813">Transport</keyword>
<feature type="compositionally biased region" description="Basic and acidic residues" evidence="7">
    <location>
        <begin position="583"/>
        <end position="607"/>
    </location>
</feature>
<gene>
    <name evidence="11" type="ORF">INT45_004020</name>
</gene>
<keyword evidence="4 6" id="KW-0653">Protein transport</keyword>
<dbReference type="GO" id="GO:0000055">
    <property type="term" value="P:ribosomal large subunit export from nucleus"/>
    <property type="evidence" value="ECO:0007669"/>
    <property type="project" value="UniProtKB-UniRule"/>
</dbReference>
<keyword evidence="5 6" id="KW-0539">Nucleus</keyword>
<dbReference type="InterPro" id="IPR007949">
    <property type="entry name" value="SDA1_MD"/>
</dbReference>
<dbReference type="InterPro" id="IPR048292">
    <property type="entry name" value="SDA1_C"/>
</dbReference>
<reference evidence="11 12" key="1">
    <citation type="submission" date="2020-12" db="EMBL/GenBank/DDBJ databases">
        <title>Metabolic potential, ecology and presence of endohyphal bacteria is reflected in genomic diversity of Mucoromycotina.</title>
        <authorList>
            <person name="Muszewska A."/>
            <person name="Okrasinska A."/>
            <person name="Steczkiewicz K."/>
            <person name="Drgas O."/>
            <person name="Orlowska M."/>
            <person name="Perlinska-Lenart U."/>
            <person name="Aleksandrzak-Piekarczyk T."/>
            <person name="Szatraj K."/>
            <person name="Zielenkiewicz U."/>
            <person name="Pilsyk S."/>
            <person name="Malc E."/>
            <person name="Mieczkowski P."/>
            <person name="Kruszewska J.S."/>
            <person name="Biernat P."/>
            <person name="Pawlowska J."/>
        </authorList>
    </citation>
    <scope>NUCLEOTIDE SEQUENCE [LARGE SCALE GENOMIC DNA]</scope>
    <source>
        <strain evidence="11 12">CBS 142.35</strain>
    </source>
</reference>
<comment type="similarity">
    <text evidence="1 6">Belongs to the SDA1 family.</text>
</comment>
<dbReference type="PANTHER" id="PTHR12730">
    <property type="entry name" value="HSDA/SDA1-RELATED"/>
    <property type="match status" value="1"/>
</dbReference>
<comment type="subcellular location">
    <subcellularLocation>
        <location evidence="6">Nucleus</location>
        <location evidence="6">Nucleolus</location>
    </subcellularLocation>
</comment>
<keyword evidence="12" id="KW-1185">Reference proteome</keyword>
<dbReference type="SUPFAM" id="SSF48371">
    <property type="entry name" value="ARM repeat"/>
    <property type="match status" value="1"/>
</dbReference>
<dbReference type="InterPro" id="IPR027312">
    <property type="entry name" value="Sda1"/>
</dbReference>
<proteinExistence type="inferred from homology"/>
<feature type="domain" description="SDA1 C-terminal" evidence="10">
    <location>
        <begin position="694"/>
        <end position="740"/>
    </location>
</feature>
<feature type="domain" description="SDA1 middle" evidence="8">
    <location>
        <begin position="525"/>
        <end position="678"/>
    </location>
</feature>
<dbReference type="InterPro" id="IPR012977">
    <property type="entry name" value="SDA1_N"/>
</dbReference>
<name>A0A8H7S172_9FUNG</name>
<feature type="region of interest" description="Disordered" evidence="7">
    <location>
        <begin position="675"/>
        <end position="706"/>
    </location>
</feature>
<dbReference type="InterPro" id="IPR016024">
    <property type="entry name" value="ARM-type_fold"/>
</dbReference>
<feature type="compositionally biased region" description="Acidic residues" evidence="7">
    <location>
        <begin position="499"/>
        <end position="533"/>
    </location>
</feature>
<dbReference type="Proteomes" id="UP000646827">
    <property type="component" value="Unassembled WGS sequence"/>
</dbReference>
<dbReference type="GO" id="GO:0042273">
    <property type="term" value="P:ribosomal large subunit biogenesis"/>
    <property type="evidence" value="ECO:0007669"/>
    <property type="project" value="UniProtKB-UniRule"/>
</dbReference>
<evidence type="ECO:0000256" key="3">
    <source>
        <dbReference type="ARBA" id="ARBA00022517"/>
    </source>
</evidence>
<comment type="function">
    <text evidence="6">Required for 60S pre-ribosomal subunits export to the cytoplasm.</text>
</comment>
<evidence type="ECO:0000259" key="8">
    <source>
        <dbReference type="Pfam" id="PF05285"/>
    </source>
</evidence>
<dbReference type="Pfam" id="PF08158">
    <property type="entry name" value="SDA1_HEAT"/>
    <property type="match status" value="1"/>
</dbReference>
<evidence type="ECO:0000259" key="9">
    <source>
        <dbReference type="Pfam" id="PF08158"/>
    </source>
</evidence>
<comment type="caution">
    <text evidence="11">The sequence shown here is derived from an EMBL/GenBank/DDBJ whole genome shotgun (WGS) entry which is preliminary data.</text>
</comment>
<evidence type="ECO:0000256" key="5">
    <source>
        <dbReference type="ARBA" id="ARBA00023242"/>
    </source>
</evidence>
<feature type="region of interest" description="Disordered" evidence="7">
    <location>
        <begin position="466"/>
        <end position="487"/>
    </location>
</feature>
<keyword evidence="3 6" id="KW-0690">Ribosome biogenesis</keyword>
<dbReference type="GO" id="GO:0005730">
    <property type="term" value="C:nucleolus"/>
    <property type="evidence" value="ECO:0007669"/>
    <property type="project" value="UniProtKB-SubCell"/>
</dbReference>
<evidence type="ECO:0000256" key="2">
    <source>
        <dbReference type="ARBA" id="ARBA00022448"/>
    </source>
</evidence>
<evidence type="ECO:0000256" key="4">
    <source>
        <dbReference type="ARBA" id="ARBA00022927"/>
    </source>
</evidence>
<sequence>MGKRNRAAFLPTHLPQLQNLIKRDSKSYEAEFQQQYRHYQSTLSIFCLKPSEEAKELSELVTFISQVAQCYPTETKEFPQQLVDLLQQHCVVLNPDVRKSFVQALILLRNKGVLDNTRLLPLFFTLFKCKDKHLRELLYSHIVNDIKNANIKAKNNKLNRSLQSFMFTMLESVKTGNSDENAVAAKKSVDVCIDLYHKNVWNDAKTVNVIAEACFSPVSKIAVTAIRFFLSSNEEKEESEDEDNDIPDLKRMKQASVYTKKTKARSRRLETVKKRISKKAKNKTKAESFNFSALHLLNDPQGFAEKLYSKLNAKDERWEIRLLRMNLISRVIGIHQLSLLGFYPYLIKYLQPTQRDVTMVLVSAAQASHTLVPPDAIEPVLKAIANNFVTDRVSNEVIAAGLNGIREICARQPLAIDETLLQDLTQYKNHRDKGVLTGARSLIALYREVNPEMLLKKDRGRSATMQLKDGSAPRLQFGAGEGDGSGLKGIELLDEQAENAEENGDDGWEGWEVDEDSSDSEEEGWVNVSDDEGDVKIAMSDDEDEEEGEKKKEKKELAPGEKKQRRIGKRQLRKLQDAEEISEEHQEKLRKENEARREEEEKKRETMLKVASSRILTPADFAKLNELRENQEVDKAAGVKRTNDKVNDDNQIDESVILGARKKAKMDYEARLASIQEGREGREKFGSKRGKERGSTTNREKARKKNFMMIAHKTSVILKGKRSLVEKQKALRAAINKQKKSKH</sequence>
<dbReference type="PANTHER" id="PTHR12730:SF0">
    <property type="entry name" value="PROTEIN SDA1 HOMOLOG"/>
    <property type="match status" value="1"/>
</dbReference>
<feature type="domain" description="SDA1 N-terminal" evidence="9">
    <location>
        <begin position="63"/>
        <end position="431"/>
    </location>
</feature>
<evidence type="ECO:0000313" key="12">
    <source>
        <dbReference type="Proteomes" id="UP000646827"/>
    </source>
</evidence>
<evidence type="ECO:0000256" key="7">
    <source>
        <dbReference type="SAM" id="MobiDB-lite"/>
    </source>
</evidence>
<dbReference type="OrthoDB" id="2196187at2759"/>
<feature type="compositionally biased region" description="Basic and acidic residues" evidence="7">
    <location>
        <begin position="548"/>
        <end position="562"/>
    </location>
</feature>
<evidence type="ECO:0000259" key="10">
    <source>
        <dbReference type="Pfam" id="PF21638"/>
    </source>
</evidence>
<feature type="region of interest" description="Disordered" evidence="7">
    <location>
        <begin position="499"/>
        <end position="610"/>
    </location>
</feature>
<evidence type="ECO:0000256" key="1">
    <source>
        <dbReference type="ARBA" id="ARBA00005783"/>
    </source>
</evidence>
<dbReference type="AlphaFoldDB" id="A0A8H7S172"/>
<feature type="compositionally biased region" description="Basic residues" evidence="7">
    <location>
        <begin position="563"/>
        <end position="573"/>
    </location>
</feature>